<dbReference type="InterPro" id="IPR003105">
    <property type="entry name" value="SRA_YDG"/>
</dbReference>
<dbReference type="Gene3D" id="2.30.280.10">
    <property type="entry name" value="SRA-YDG"/>
    <property type="match status" value="1"/>
</dbReference>
<dbReference type="Pfam" id="PF02182">
    <property type="entry name" value="SAD_SRA"/>
    <property type="match status" value="1"/>
</dbReference>
<dbReference type="InterPro" id="IPR051357">
    <property type="entry name" value="H3K9_HMTase_SUVAR3-9"/>
</dbReference>
<dbReference type="GO" id="GO:0042054">
    <property type="term" value="F:histone methyltransferase activity"/>
    <property type="evidence" value="ECO:0007669"/>
    <property type="project" value="InterPro"/>
</dbReference>
<evidence type="ECO:0000256" key="1">
    <source>
        <dbReference type="ARBA" id="ARBA00004584"/>
    </source>
</evidence>
<keyword evidence="4 15" id="KW-0808">Transferase</keyword>
<dbReference type="OrthoDB" id="5792673at2759"/>
<dbReference type="SMART" id="SM00317">
    <property type="entry name" value="SET"/>
    <property type="match status" value="1"/>
</dbReference>
<keyword evidence="2" id="KW-0158">Chromosome</keyword>
<dbReference type="PROSITE" id="PS51015">
    <property type="entry name" value="YDG"/>
    <property type="match status" value="1"/>
</dbReference>
<keyword evidence="8" id="KW-0137">Centromere</keyword>
<evidence type="ECO:0000256" key="6">
    <source>
        <dbReference type="ARBA" id="ARBA00022853"/>
    </source>
</evidence>
<dbReference type="GO" id="GO:0003690">
    <property type="term" value="F:double-stranded DNA binding"/>
    <property type="evidence" value="ECO:0007669"/>
    <property type="project" value="TreeGrafter"/>
</dbReference>
<dbReference type="InterPro" id="IPR036987">
    <property type="entry name" value="SRA-YDG_sf"/>
</dbReference>
<dbReference type="PROSITE" id="PS51575">
    <property type="entry name" value="SAM_MT43_SUVAR39_2"/>
    <property type="match status" value="1"/>
</dbReference>
<evidence type="ECO:0000259" key="12">
    <source>
        <dbReference type="PROSITE" id="PS50867"/>
    </source>
</evidence>
<protein>
    <submittedName>
        <fullName evidence="15">Putative methyltransferase chromatin remodeling SET family</fullName>
        <ecNumber evidence="15">2.1.1.-</ecNumber>
    </submittedName>
</protein>
<feature type="region of interest" description="Disordered" evidence="10">
    <location>
        <begin position="376"/>
        <end position="396"/>
    </location>
</feature>
<dbReference type="InterPro" id="IPR046341">
    <property type="entry name" value="SET_dom_sf"/>
</dbReference>
<dbReference type="Pfam" id="PF05033">
    <property type="entry name" value="Pre-SET"/>
    <property type="match status" value="1"/>
</dbReference>
<dbReference type="PROSITE" id="PS50280">
    <property type="entry name" value="SET"/>
    <property type="match status" value="1"/>
</dbReference>
<dbReference type="Pfam" id="PF00856">
    <property type="entry name" value="SET"/>
    <property type="match status" value="1"/>
</dbReference>
<gene>
    <name evidence="15" type="ORF">RchiOBHm_Chr7g0215601</name>
</gene>
<feature type="region of interest" description="Disordered" evidence="10">
    <location>
        <begin position="240"/>
        <end position="264"/>
    </location>
</feature>
<dbReference type="SMART" id="SM00466">
    <property type="entry name" value="SRA"/>
    <property type="match status" value="1"/>
</dbReference>
<evidence type="ECO:0000313" key="15">
    <source>
        <dbReference type="EMBL" id="PRQ19290.1"/>
    </source>
</evidence>
<dbReference type="EC" id="2.1.1.-" evidence="15"/>
<feature type="compositionally biased region" description="Polar residues" evidence="10">
    <location>
        <begin position="10"/>
        <end position="24"/>
    </location>
</feature>
<dbReference type="EMBL" id="PDCK01000045">
    <property type="protein sequence ID" value="PRQ19290.1"/>
    <property type="molecule type" value="Genomic_DNA"/>
</dbReference>
<keyword evidence="7 9" id="KW-0539">Nucleus</keyword>
<dbReference type="AlphaFoldDB" id="A0A2P6PBI3"/>
<dbReference type="InterPro" id="IPR025794">
    <property type="entry name" value="H3-K9-MeTrfase_plant"/>
</dbReference>
<organism evidence="15 16">
    <name type="scientific">Rosa chinensis</name>
    <name type="common">China rose</name>
    <dbReference type="NCBI Taxonomy" id="74649"/>
    <lineage>
        <taxon>Eukaryota</taxon>
        <taxon>Viridiplantae</taxon>
        <taxon>Streptophyta</taxon>
        <taxon>Embryophyta</taxon>
        <taxon>Tracheophyta</taxon>
        <taxon>Spermatophyta</taxon>
        <taxon>Magnoliopsida</taxon>
        <taxon>eudicotyledons</taxon>
        <taxon>Gunneridae</taxon>
        <taxon>Pentapetalae</taxon>
        <taxon>rosids</taxon>
        <taxon>fabids</taxon>
        <taxon>Rosales</taxon>
        <taxon>Rosaceae</taxon>
        <taxon>Rosoideae</taxon>
        <taxon>Rosoideae incertae sedis</taxon>
        <taxon>Rosa</taxon>
    </lineage>
</organism>
<dbReference type="GO" id="GO:0000775">
    <property type="term" value="C:chromosome, centromeric region"/>
    <property type="evidence" value="ECO:0007669"/>
    <property type="project" value="UniProtKB-SubCell"/>
</dbReference>
<feature type="domain" description="Post-SET" evidence="13">
    <location>
        <begin position="1042"/>
        <end position="1058"/>
    </location>
</feature>
<evidence type="ECO:0000256" key="10">
    <source>
        <dbReference type="SAM" id="MobiDB-lite"/>
    </source>
</evidence>
<evidence type="ECO:0000259" key="11">
    <source>
        <dbReference type="PROSITE" id="PS50280"/>
    </source>
</evidence>
<feature type="domain" description="YDG" evidence="14">
    <location>
        <begin position="609"/>
        <end position="752"/>
    </location>
</feature>
<dbReference type="SMART" id="SM00468">
    <property type="entry name" value="PreSET"/>
    <property type="match status" value="1"/>
</dbReference>
<dbReference type="STRING" id="74649.A0A2P6PBI3"/>
<reference evidence="15 16" key="1">
    <citation type="journal article" date="2018" name="Nat. Genet.">
        <title>The Rosa genome provides new insights in the design of modern roses.</title>
        <authorList>
            <person name="Bendahmane M."/>
        </authorList>
    </citation>
    <scope>NUCLEOTIDE SEQUENCE [LARGE SCALE GENOMIC DNA]</scope>
    <source>
        <strain evidence="16">cv. Old Blush</strain>
    </source>
</reference>
<keyword evidence="3 15" id="KW-0489">Methyltransferase</keyword>
<dbReference type="InterPro" id="IPR007728">
    <property type="entry name" value="Pre-SET_dom"/>
</dbReference>
<evidence type="ECO:0000256" key="5">
    <source>
        <dbReference type="ARBA" id="ARBA00022691"/>
    </source>
</evidence>
<evidence type="ECO:0000259" key="13">
    <source>
        <dbReference type="PROSITE" id="PS50868"/>
    </source>
</evidence>
<feature type="domain" description="SET" evidence="11">
    <location>
        <begin position="885"/>
        <end position="1028"/>
    </location>
</feature>
<dbReference type="InterPro" id="IPR015947">
    <property type="entry name" value="PUA-like_sf"/>
</dbReference>
<dbReference type="SMART" id="SM00508">
    <property type="entry name" value="PostSET"/>
    <property type="match status" value="1"/>
</dbReference>
<evidence type="ECO:0000259" key="14">
    <source>
        <dbReference type="PROSITE" id="PS51015"/>
    </source>
</evidence>
<dbReference type="GO" id="GO:0032259">
    <property type="term" value="P:methylation"/>
    <property type="evidence" value="ECO:0007669"/>
    <property type="project" value="UniProtKB-KW"/>
</dbReference>
<evidence type="ECO:0000313" key="16">
    <source>
        <dbReference type="Proteomes" id="UP000238479"/>
    </source>
</evidence>
<dbReference type="Gramene" id="PRQ19290">
    <property type="protein sequence ID" value="PRQ19290"/>
    <property type="gene ID" value="RchiOBHm_Chr7g0215601"/>
</dbReference>
<evidence type="ECO:0000256" key="7">
    <source>
        <dbReference type="ARBA" id="ARBA00023242"/>
    </source>
</evidence>
<evidence type="ECO:0000256" key="9">
    <source>
        <dbReference type="PROSITE-ProRule" id="PRU00358"/>
    </source>
</evidence>
<evidence type="ECO:0000256" key="3">
    <source>
        <dbReference type="ARBA" id="ARBA00022603"/>
    </source>
</evidence>
<evidence type="ECO:0000256" key="4">
    <source>
        <dbReference type="ARBA" id="ARBA00022679"/>
    </source>
</evidence>
<comment type="subcellular location">
    <subcellularLocation>
        <location evidence="1">Chromosome</location>
        <location evidence="1">Centromere</location>
    </subcellularLocation>
    <subcellularLocation>
        <location evidence="9">Nucleus</location>
    </subcellularLocation>
</comment>
<keyword evidence="5" id="KW-0949">S-adenosyl-L-methionine</keyword>
<dbReference type="InterPro" id="IPR003616">
    <property type="entry name" value="Post-SET_dom"/>
</dbReference>
<keyword evidence="16" id="KW-1185">Reference proteome</keyword>
<dbReference type="PROSITE" id="PS50868">
    <property type="entry name" value="POST_SET"/>
    <property type="match status" value="1"/>
</dbReference>
<dbReference type="SUPFAM" id="SSF82199">
    <property type="entry name" value="SET domain"/>
    <property type="match status" value="1"/>
</dbReference>
<feature type="domain" description="Pre-SET" evidence="12">
    <location>
        <begin position="822"/>
        <end position="882"/>
    </location>
</feature>
<feature type="compositionally biased region" description="Low complexity" evidence="10">
    <location>
        <begin position="240"/>
        <end position="253"/>
    </location>
</feature>
<accession>A0A2P6PBI3</accession>
<sequence length="1058" mass="116156">MGVVEANPHLDSSSRTVASLNGSHSEARLGKKPMEVGECSYRPSSAKIKRRIVSAVRDFPPGCGRNVPLNNAIAGTSQNVPIEGTSELEAFAGASQSVLIENSVAGDRIDDGNEVDDSGLMNMEPVVRGTALEDEVFDLRENPHQLSNNLTIVEGAGPVGTNDQAEKLISGDRTDDGQKVVNLILSAGQVGGDSDLMNRAVGTVETVELTALEHEVSDLSKNPHLVCVVTPDEEMVPVLSNSNSSSISVSNVNGQEKTAARRYPPRRHVSAVRDFPPFCGRNAAAEARNFGEEQSDMGDKPSSSNMNTIKQQAREDDVKEEEFHENELGGNVSEATGGGVQTEYKGHAVEEMERKDQCIVYSGINEVSEDTRKDVIEPPQESNGCQGTREDVEHSEKKVGKQIVVYHEKNSRGRNSQKSRVIVLGLMAASNYPWLKAKEVEKPKSNGGMSESKQKKPDGGMSGRKRKKTDGMSERKQKNPGGGVSECKPKTPDFKCESEGFNSTAQGTSQQLVIRDEDAIPISCYTHVCPPPFGQISSSIEVRDDGAIVTRNKVRETLRLFQAVYRKLLQEDEAKSKEGGNSRRRFDLQAAKILKEKGKYVNLGKQILGAVPGVEVGDEFHYRVELNMIGLHRQIQGGIDYVRHGGTILATSIVASGGYADALDNSSSLIYTGQGGNVINTEKEPEDQKLERGNLALKNSLHEKNPVRVIRGSESSDGKSRTYVYDGLYLVEKCWQDLGPHNKLVYKFQLDRIGGQPELAWKELKKSKKFQIREGICVDDISGGKESIPICAMNTIDDEKPPSFEYITSVIYPDWCRPLPPKGCSCTAGCSDSEKCSCAVKNGGEIPFNFNGAIVEAKPLVYECGPSCKCPPSCHNRVSQYGIKFHLEIFKTKSMGWGVRSLNSIPSGSFICEYIGELLEEKEAEARAGNDEYLFDIGNNYNDNSLWDGLSTLMPDAHSSSYEVVEEGSFTIDAARKGNLGRFINHSCSPNLYAQNVLYDHEDNRIPHIMFFAAENIPPLQELTYHYNYIMDQVHDSNGNIKKKNCYCGSPECTGRLY</sequence>
<proteinExistence type="predicted"/>
<feature type="region of interest" description="Disordered" evidence="10">
    <location>
        <begin position="441"/>
        <end position="491"/>
    </location>
</feature>
<evidence type="ECO:0000256" key="8">
    <source>
        <dbReference type="ARBA" id="ARBA00023328"/>
    </source>
</evidence>
<dbReference type="SUPFAM" id="SSF88697">
    <property type="entry name" value="PUA domain-like"/>
    <property type="match status" value="1"/>
</dbReference>
<dbReference type="PROSITE" id="PS50867">
    <property type="entry name" value="PRE_SET"/>
    <property type="match status" value="1"/>
</dbReference>
<dbReference type="PANTHER" id="PTHR45660:SF46">
    <property type="entry name" value="HISTONE-LYSINE N-METHYLTRANSFERASE, H3 LYSINE-9 SPECIFIC SUVH6"/>
    <property type="match status" value="1"/>
</dbReference>
<dbReference type="InterPro" id="IPR001214">
    <property type="entry name" value="SET_dom"/>
</dbReference>
<evidence type="ECO:0000256" key="2">
    <source>
        <dbReference type="ARBA" id="ARBA00022454"/>
    </source>
</evidence>
<name>A0A2P6PBI3_ROSCH</name>
<dbReference type="CDD" id="cd10545">
    <property type="entry name" value="SET_AtSUVH-like"/>
    <property type="match status" value="1"/>
</dbReference>
<dbReference type="Proteomes" id="UP000238479">
    <property type="component" value="Chromosome 7"/>
</dbReference>
<comment type="caution">
    <text evidence="15">The sequence shown here is derived from an EMBL/GenBank/DDBJ whole genome shotgun (WGS) entry which is preliminary data.</text>
</comment>
<dbReference type="PANTHER" id="PTHR45660">
    <property type="entry name" value="HISTONE-LYSINE N-METHYLTRANSFERASE SETMAR"/>
    <property type="match status" value="1"/>
</dbReference>
<feature type="region of interest" description="Disordered" evidence="10">
    <location>
        <begin position="1"/>
        <end position="31"/>
    </location>
</feature>
<keyword evidence="6" id="KW-0156">Chromatin regulator</keyword>
<dbReference type="GO" id="GO:0008270">
    <property type="term" value="F:zinc ion binding"/>
    <property type="evidence" value="ECO:0007669"/>
    <property type="project" value="InterPro"/>
</dbReference>
<dbReference type="GO" id="GO:0005634">
    <property type="term" value="C:nucleus"/>
    <property type="evidence" value="ECO:0007669"/>
    <property type="project" value="UniProtKB-SubCell"/>
</dbReference>
<dbReference type="Gene3D" id="2.170.270.10">
    <property type="entry name" value="SET domain"/>
    <property type="match status" value="1"/>
</dbReference>